<dbReference type="PROSITE" id="PS00802">
    <property type="entry name" value="TRANSKETOLASE_2"/>
    <property type="match status" value="1"/>
</dbReference>
<dbReference type="EC" id="2.2.1.7" evidence="11"/>
<dbReference type="Proteomes" id="UP001138768">
    <property type="component" value="Unassembled WGS sequence"/>
</dbReference>
<dbReference type="GO" id="GO:0005829">
    <property type="term" value="C:cytosol"/>
    <property type="evidence" value="ECO:0007669"/>
    <property type="project" value="TreeGrafter"/>
</dbReference>
<dbReference type="GO" id="GO:0000287">
    <property type="term" value="F:magnesium ion binding"/>
    <property type="evidence" value="ECO:0007669"/>
    <property type="project" value="UniProtKB-UniRule"/>
</dbReference>
<dbReference type="PROSITE" id="PS00801">
    <property type="entry name" value="TRANSKETOLASE_1"/>
    <property type="match status" value="1"/>
</dbReference>
<proteinExistence type="inferred from homology"/>
<dbReference type="GO" id="GO:0019288">
    <property type="term" value="P:isopentenyl diphosphate biosynthetic process, methylerythritol 4-phosphate pathway"/>
    <property type="evidence" value="ECO:0007669"/>
    <property type="project" value="TreeGrafter"/>
</dbReference>
<comment type="function">
    <text evidence="10 11">Catalyzes the acyloin condensation reaction between C atoms 2 and 3 of pyruvate and glyceraldehyde 3-phosphate to yield 1-deoxy-D-xylulose-5-phosphate (DXP).</text>
</comment>
<keyword evidence="6 11" id="KW-0460">Magnesium</keyword>
<evidence type="ECO:0000256" key="2">
    <source>
        <dbReference type="ARBA" id="ARBA00011081"/>
    </source>
</evidence>
<dbReference type="CDD" id="cd02007">
    <property type="entry name" value="TPP_DXS"/>
    <property type="match status" value="1"/>
</dbReference>
<dbReference type="InterPro" id="IPR005477">
    <property type="entry name" value="Dxylulose-5-P_synthase"/>
</dbReference>
<reference evidence="13 14" key="1">
    <citation type="journal article" date="2020" name="Microorganisms">
        <title>Osmotic Adaptation and Compatible Solute Biosynthesis of Phototrophic Bacteria as Revealed from Genome Analyses.</title>
        <authorList>
            <person name="Imhoff J.F."/>
            <person name="Rahn T."/>
            <person name="Kunzel S."/>
            <person name="Keller A."/>
            <person name="Neulinger S.C."/>
        </authorList>
    </citation>
    <scope>NUCLEOTIDE SEQUENCE [LARGE SCALE GENOMIC DNA]</scope>
    <source>
        <strain evidence="13 14">DSM 25653</strain>
    </source>
</reference>
<dbReference type="InterPro" id="IPR049557">
    <property type="entry name" value="Transketolase_CS"/>
</dbReference>
<dbReference type="GO" id="GO:0008661">
    <property type="term" value="F:1-deoxy-D-xylulose-5-phosphate synthase activity"/>
    <property type="evidence" value="ECO:0007669"/>
    <property type="project" value="UniProtKB-UniRule"/>
</dbReference>
<feature type="binding site" evidence="11">
    <location>
        <position position="84"/>
    </location>
    <ligand>
        <name>thiamine diphosphate</name>
        <dbReference type="ChEBI" id="CHEBI:58937"/>
    </ligand>
</feature>
<dbReference type="SMART" id="SM00861">
    <property type="entry name" value="Transket_pyr"/>
    <property type="match status" value="1"/>
</dbReference>
<comment type="cofactor">
    <cofactor evidence="11">
        <name>Mg(2+)</name>
        <dbReference type="ChEBI" id="CHEBI:18420"/>
    </cofactor>
    <text evidence="11">Binds 1 Mg(2+) ion per subunit.</text>
</comment>
<dbReference type="CDD" id="cd07033">
    <property type="entry name" value="TPP_PYR_DXS_TK_like"/>
    <property type="match status" value="1"/>
</dbReference>
<dbReference type="HAMAP" id="MF_00315">
    <property type="entry name" value="DXP_synth"/>
    <property type="match status" value="1"/>
</dbReference>
<dbReference type="Gene3D" id="3.40.50.970">
    <property type="match status" value="2"/>
</dbReference>
<comment type="similarity">
    <text evidence="2 11">Belongs to the transketolase family. DXPS subfamily.</text>
</comment>
<feature type="binding site" evidence="11">
    <location>
        <begin position="125"/>
        <end position="127"/>
    </location>
    <ligand>
        <name>thiamine diphosphate</name>
        <dbReference type="ChEBI" id="CHEBI:58937"/>
    </ligand>
</feature>
<evidence type="ECO:0000256" key="10">
    <source>
        <dbReference type="ARBA" id="ARBA00055605"/>
    </source>
</evidence>
<sequence>MTDTAPSAPPEYPLLDLIDDPTDLRALPSSALKPLASELRAFLIDSVSRTGGHLAAGLGVVELSIALHRVFETPDDRIVWDVGHQAYPHKILTGRRQRMGRLRQKGGISGFPKRSESVYDSFGVGHSSTSLSAALGMSIAARLKGESRQVVAVIGDGSLGAGMAFEALNHGGPLDPNLLVILNDNEMSISPPVGALSKHLASLLSGRAYINVREGSKQALASLPELRQFVGRWEEHLKGMFMPSTLFEELGFNYIGPIDGHDLDAVITTLTNMKQMPGPRLLHLITQKGRGYTPAEQSPTRYHGVTPFDRATGKMHSKAGTGPTYTQVFGDWISDAAARDTRLIGITPAMREGSGLVSFSERFPDRYFDVGIAEQHAVTLAAGMACEGLKPVVAIYSSFLQRAYDQLVHDVCLQGLDVTLAVDRAGLVGADGATHAGSFDLSFARSQPNLVIAAPADENECWQLLETAYQHPGPALVRYPRGTGPGVALKRGAETLAIGRGEVRRLGREIALLAFGSRVPAAEAAGQALDATVANMRFVKPLDEALILELADQHRLLVTIEENAIAGGAGSAVSEVLAAHGLAVYCLHLGLPDLCLEQAGHEEQLRTCGLDAAGIEHSVRMEMEHIDLYAEASRADQRAA</sequence>
<protein>
    <recommendedName>
        <fullName evidence="11">1-deoxy-D-xylulose-5-phosphate synthase</fullName>
        <ecNumber evidence="11">2.2.1.7</ecNumber>
    </recommendedName>
    <alternativeName>
        <fullName evidence="11">1-deoxyxylulose-5-phosphate synthase</fullName>
        <shortName evidence="11">DXP synthase</shortName>
        <shortName evidence="11">DXPS</shortName>
    </alternativeName>
</protein>
<dbReference type="Pfam" id="PF02780">
    <property type="entry name" value="Transketolase_C"/>
    <property type="match status" value="1"/>
</dbReference>
<evidence type="ECO:0000256" key="1">
    <source>
        <dbReference type="ARBA" id="ARBA00004980"/>
    </source>
</evidence>
<dbReference type="InterPro" id="IPR029061">
    <property type="entry name" value="THDP-binding"/>
</dbReference>
<feature type="binding site" evidence="11">
    <location>
        <position position="374"/>
    </location>
    <ligand>
        <name>thiamine diphosphate</name>
        <dbReference type="ChEBI" id="CHEBI:58937"/>
    </ligand>
</feature>
<dbReference type="SUPFAM" id="SSF52518">
    <property type="entry name" value="Thiamin diphosphate-binding fold (THDP-binding)"/>
    <property type="match status" value="2"/>
</dbReference>
<dbReference type="SUPFAM" id="SSF52922">
    <property type="entry name" value="TK C-terminal domain-like"/>
    <property type="match status" value="1"/>
</dbReference>
<comment type="catalytic activity">
    <reaction evidence="11">
        <text>D-glyceraldehyde 3-phosphate + pyruvate + H(+) = 1-deoxy-D-xylulose 5-phosphate + CO2</text>
        <dbReference type="Rhea" id="RHEA:12605"/>
        <dbReference type="ChEBI" id="CHEBI:15361"/>
        <dbReference type="ChEBI" id="CHEBI:15378"/>
        <dbReference type="ChEBI" id="CHEBI:16526"/>
        <dbReference type="ChEBI" id="CHEBI:57792"/>
        <dbReference type="ChEBI" id="CHEBI:59776"/>
        <dbReference type="EC" id="2.2.1.7"/>
    </reaction>
</comment>
<feature type="binding site" evidence="11">
    <location>
        <position position="292"/>
    </location>
    <ligand>
        <name>thiamine diphosphate</name>
        <dbReference type="ChEBI" id="CHEBI:58937"/>
    </ligand>
</feature>
<dbReference type="InterPro" id="IPR009014">
    <property type="entry name" value="Transketo_C/PFOR_II"/>
</dbReference>
<evidence type="ECO:0000256" key="5">
    <source>
        <dbReference type="ARBA" id="ARBA00022723"/>
    </source>
</evidence>
<evidence type="ECO:0000256" key="8">
    <source>
        <dbReference type="ARBA" id="ARBA00023052"/>
    </source>
</evidence>
<dbReference type="Gene3D" id="3.40.50.920">
    <property type="match status" value="1"/>
</dbReference>
<dbReference type="InterPro" id="IPR033248">
    <property type="entry name" value="Transketolase_C"/>
</dbReference>
<evidence type="ECO:0000313" key="14">
    <source>
        <dbReference type="Proteomes" id="UP001138768"/>
    </source>
</evidence>
<feature type="binding site" evidence="11">
    <location>
        <position position="156"/>
    </location>
    <ligand>
        <name>Mg(2+)</name>
        <dbReference type="ChEBI" id="CHEBI:18420"/>
    </ligand>
</feature>
<feature type="binding site" evidence="11">
    <location>
        <begin position="157"/>
        <end position="158"/>
    </location>
    <ligand>
        <name>thiamine diphosphate</name>
        <dbReference type="ChEBI" id="CHEBI:58937"/>
    </ligand>
</feature>
<dbReference type="FunFam" id="3.40.50.920:FF:000002">
    <property type="entry name" value="1-deoxy-D-xylulose-5-phosphate synthase"/>
    <property type="match status" value="1"/>
</dbReference>
<keyword evidence="14" id="KW-1185">Reference proteome</keyword>
<evidence type="ECO:0000256" key="7">
    <source>
        <dbReference type="ARBA" id="ARBA00022977"/>
    </source>
</evidence>
<feature type="binding site" evidence="11">
    <location>
        <position position="185"/>
    </location>
    <ligand>
        <name>thiamine diphosphate</name>
        <dbReference type="ChEBI" id="CHEBI:58937"/>
    </ligand>
</feature>
<feature type="binding site" evidence="11">
    <location>
        <position position="185"/>
    </location>
    <ligand>
        <name>Mg(2+)</name>
        <dbReference type="ChEBI" id="CHEBI:18420"/>
    </ligand>
</feature>
<comment type="cofactor">
    <cofactor evidence="11">
        <name>thiamine diphosphate</name>
        <dbReference type="ChEBI" id="CHEBI:58937"/>
    </cofactor>
    <text evidence="11">Binds 1 thiamine pyrophosphate per subunit.</text>
</comment>
<feature type="domain" description="Transketolase-like pyrimidine-binding" evidence="12">
    <location>
        <begin position="323"/>
        <end position="487"/>
    </location>
</feature>
<evidence type="ECO:0000256" key="3">
    <source>
        <dbReference type="ARBA" id="ARBA00011738"/>
    </source>
</evidence>
<dbReference type="Pfam" id="PF02779">
    <property type="entry name" value="Transket_pyr"/>
    <property type="match status" value="1"/>
</dbReference>
<keyword evidence="8 11" id="KW-0786">Thiamine pyrophosphate</keyword>
<evidence type="ECO:0000256" key="11">
    <source>
        <dbReference type="HAMAP-Rule" id="MF_00315"/>
    </source>
</evidence>
<organism evidence="13 14">
    <name type="scientific">Lamprobacter modestohalophilus</name>
    <dbReference type="NCBI Taxonomy" id="1064514"/>
    <lineage>
        <taxon>Bacteria</taxon>
        <taxon>Pseudomonadati</taxon>
        <taxon>Pseudomonadota</taxon>
        <taxon>Gammaproteobacteria</taxon>
        <taxon>Chromatiales</taxon>
        <taxon>Chromatiaceae</taxon>
        <taxon>Lamprobacter</taxon>
    </lineage>
</organism>
<dbReference type="PANTHER" id="PTHR43322">
    <property type="entry name" value="1-D-DEOXYXYLULOSE 5-PHOSPHATE SYNTHASE-RELATED"/>
    <property type="match status" value="1"/>
</dbReference>
<dbReference type="Pfam" id="PF13292">
    <property type="entry name" value="DXP_synthase_N"/>
    <property type="match status" value="1"/>
</dbReference>
<dbReference type="GO" id="GO:0016114">
    <property type="term" value="P:terpenoid biosynthetic process"/>
    <property type="evidence" value="ECO:0007669"/>
    <property type="project" value="UniProtKB-UniRule"/>
</dbReference>
<dbReference type="FunFam" id="3.40.50.970:FF:000005">
    <property type="entry name" value="1-deoxy-D-xylulose-5-phosphate synthase"/>
    <property type="match status" value="1"/>
</dbReference>
<comment type="caution">
    <text evidence="13">The sequence shown here is derived from an EMBL/GenBank/DDBJ whole genome shotgun (WGS) entry which is preliminary data.</text>
</comment>
<keyword evidence="7 11" id="KW-0784">Thiamine biosynthesis</keyword>
<accession>A0A9X0W9A6</accession>
<keyword evidence="5 11" id="KW-0479">Metal-binding</keyword>
<evidence type="ECO:0000313" key="13">
    <source>
        <dbReference type="EMBL" id="MBK1619189.1"/>
    </source>
</evidence>
<dbReference type="RefSeq" id="WP_200244253.1">
    <property type="nucleotide sequence ID" value="NZ_NRRY01000018.1"/>
</dbReference>
<dbReference type="AlphaFoldDB" id="A0A9X0W9A6"/>
<dbReference type="InterPro" id="IPR005475">
    <property type="entry name" value="Transketolase-like_Pyr-bd"/>
</dbReference>
<dbReference type="NCBIfam" id="NF003933">
    <property type="entry name" value="PRK05444.2-2"/>
    <property type="match status" value="1"/>
</dbReference>
<evidence type="ECO:0000256" key="4">
    <source>
        <dbReference type="ARBA" id="ARBA00022679"/>
    </source>
</evidence>
<evidence type="ECO:0000256" key="9">
    <source>
        <dbReference type="ARBA" id="ARBA00023229"/>
    </source>
</evidence>
<evidence type="ECO:0000259" key="12">
    <source>
        <dbReference type="SMART" id="SM00861"/>
    </source>
</evidence>
<comment type="pathway">
    <text evidence="1 11">Metabolic intermediate biosynthesis; 1-deoxy-D-xylulose 5-phosphate biosynthesis; 1-deoxy-D-xylulose 5-phosphate from D-glyceraldehyde 3-phosphate and pyruvate: step 1/1.</text>
</comment>
<dbReference type="EMBL" id="NRRY01000018">
    <property type="protein sequence ID" value="MBK1619189.1"/>
    <property type="molecule type" value="Genomic_DNA"/>
</dbReference>
<keyword evidence="4 11" id="KW-0808">Transferase</keyword>
<keyword evidence="9 11" id="KW-0414">Isoprene biosynthesis</keyword>
<comment type="subunit">
    <text evidence="3 11">Homodimer.</text>
</comment>
<dbReference type="NCBIfam" id="TIGR00204">
    <property type="entry name" value="dxs"/>
    <property type="match status" value="1"/>
</dbReference>
<dbReference type="GO" id="GO:0009228">
    <property type="term" value="P:thiamine biosynthetic process"/>
    <property type="evidence" value="ECO:0007669"/>
    <property type="project" value="UniProtKB-UniRule"/>
</dbReference>
<name>A0A9X0W9A6_9GAMM</name>
<dbReference type="GO" id="GO:0030976">
    <property type="term" value="F:thiamine pyrophosphate binding"/>
    <property type="evidence" value="ECO:0007669"/>
    <property type="project" value="UniProtKB-UniRule"/>
</dbReference>
<gene>
    <name evidence="11" type="primary">dxs</name>
    <name evidence="13" type="ORF">CKO42_12235</name>
</gene>
<evidence type="ECO:0000256" key="6">
    <source>
        <dbReference type="ARBA" id="ARBA00022842"/>
    </source>
</evidence>
<dbReference type="PANTHER" id="PTHR43322:SF5">
    <property type="entry name" value="1-DEOXY-D-XYLULOSE-5-PHOSPHATE SYNTHASE, CHLOROPLASTIC"/>
    <property type="match status" value="1"/>
</dbReference>
<dbReference type="InterPro" id="IPR020826">
    <property type="entry name" value="Transketolase_BS"/>
</dbReference>